<dbReference type="Gene3D" id="3.10.10.10">
    <property type="entry name" value="HIV Type 1 Reverse Transcriptase, subunit A, domain 1"/>
    <property type="match status" value="1"/>
</dbReference>
<dbReference type="OrthoDB" id="1194277at2759"/>
<accession>A0A1Q3APE3</accession>
<dbReference type="SUPFAM" id="SSF56672">
    <property type="entry name" value="DNA/RNA polymerases"/>
    <property type="match status" value="1"/>
</dbReference>
<keyword evidence="2" id="KW-1185">Reference proteome</keyword>
<dbReference type="InParanoid" id="A0A1Q3APE3"/>
<evidence type="ECO:0000313" key="1">
    <source>
        <dbReference type="EMBL" id="GAV57500.1"/>
    </source>
</evidence>
<dbReference type="AlphaFoldDB" id="A0A1Q3APE3"/>
<sequence length="182" mass="20663">MEAIVPTRHLLVKFLTRFGVGQIRGDQQAVRQCYRTATKNKGKKKALPIANVDLRGEVEPEHPKPVEDVVQVPLEEGNSNKVFHIGSQLGKVEKVELIMFLKINKDVFSWSAEEVQGIDPEIMVHKLNVDPSTRQKKRNFASDRQRAIDLEVNKLLQAGFIKEVQYSDWLANPVLVKKANVK</sequence>
<name>A0A1Q3APE3_CEPFO</name>
<reference evidence="2" key="1">
    <citation type="submission" date="2016-04" db="EMBL/GenBank/DDBJ databases">
        <title>Cephalotus genome sequencing.</title>
        <authorList>
            <person name="Fukushima K."/>
            <person name="Hasebe M."/>
            <person name="Fang X."/>
        </authorList>
    </citation>
    <scope>NUCLEOTIDE SEQUENCE [LARGE SCALE GENOMIC DNA]</scope>
    <source>
        <strain evidence="2">cv. St1</strain>
    </source>
</reference>
<evidence type="ECO:0000313" key="2">
    <source>
        <dbReference type="Proteomes" id="UP000187406"/>
    </source>
</evidence>
<dbReference type="Proteomes" id="UP000187406">
    <property type="component" value="Unassembled WGS sequence"/>
</dbReference>
<dbReference type="InterPro" id="IPR043502">
    <property type="entry name" value="DNA/RNA_pol_sf"/>
</dbReference>
<dbReference type="EMBL" id="BDDD01000034">
    <property type="protein sequence ID" value="GAV57500.1"/>
    <property type="molecule type" value="Genomic_DNA"/>
</dbReference>
<comment type="caution">
    <text evidence="1">The sequence shown here is derived from an EMBL/GenBank/DDBJ whole genome shotgun (WGS) entry which is preliminary data.</text>
</comment>
<protein>
    <submittedName>
        <fullName evidence="1">Uncharacterized protein</fullName>
    </submittedName>
</protein>
<proteinExistence type="predicted"/>
<gene>
    <name evidence="1" type="ORF">CFOL_v3_01037</name>
</gene>
<organism evidence="1 2">
    <name type="scientific">Cephalotus follicularis</name>
    <name type="common">Albany pitcher plant</name>
    <dbReference type="NCBI Taxonomy" id="3775"/>
    <lineage>
        <taxon>Eukaryota</taxon>
        <taxon>Viridiplantae</taxon>
        <taxon>Streptophyta</taxon>
        <taxon>Embryophyta</taxon>
        <taxon>Tracheophyta</taxon>
        <taxon>Spermatophyta</taxon>
        <taxon>Magnoliopsida</taxon>
        <taxon>eudicotyledons</taxon>
        <taxon>Gunneridae</taxon>
        <taxon>Pentapetalae</taxon>
        <taxon>rosids</taxon>
        <taxon>fabids</taxon>
        <taxon>Oxalidales</taxon>
        <taxon>Cephalotaceae</taxon>
        <taxon>Cephalotus</taxon>
    </lineage>
</organism>